<protein>
    <submittedName>
        <fullName evidence="2">Uncharacterized protein</fullName>
    </submittedName>
</protein>
<dbReference type="AlphaFoldDB" id="A0AAV2GFY1"/>
<keyword evidence="3" id="KW-1185">Reference proteome</keyword>
<accession>A0AAV2GFY1</accession>
<organism evidence="2 3">
    <name type="scientific">Linum trigynum</name>
    <dbReference type="NCBI Taxonomy" id="586398"/>
    <lineage>
        <taxon>Eukaryota</taxon>
        <taxon>Viridiplantae</taxon>
        <taxon>Streptophyta</taxon>
        <taxon>Embryophyta</taxon>
        <taxon>Tracheophyta</taxon>
        <taxon>Spermatophyta</taxon>
        <taxon>Magnoliopsida</taxon>
        <taxon>eudicotyledons</taxon>
        <taxon>Gunneridae</taxon>
        <taxon>Pentapetalae</taxon>
        <taxon>rosids</taxon>
        <taxon>fabids</taxon>
        <taxon>Malpighiales</taxon>
        <taxon>Linaceae</taxon>
        <taxon>Linum</taxon>
    </lineage>
</organism>
<gene>
    <name evidence="2" type="ORF">LTRI10_LOCUS47966</name>
</gene>
<reference evidence="2 3" key="1">
    <citation type="submission" date="2024-04" db="EMBL/GenBank/DDBJ databases">
        <authorList>
            <person name="Fracassetti M."/>
        </authorList>
    </citation>
    <scope>NUCLEOTIDE SEQUENCE [LARGE SCALE GENOMIC DNA]</scope>
</reference>
<feature type="region of interest" description="Disordered" evidence="1">
    <location>
        <begin position="28"/>
        <end position="103"/>
    </location>
</feature>
<proteinExistence type="predicted"/>
<evidence type="ECO:0000313" key="2">
    <source>
        <dbReference type="EMBL" id="CAL1408365.1"/>
    </source>
</evidence>
<name>A0AAV2GFY1_9ROSI</name>
<evidence type="ECO:0000313" key="3">
    <source>
        <dbReference type="Proteomes" id="UP001497516"/>
    </source>
</evidence>
<evidence type="ECO:0000256" key="1">
    <source>
        <dbReference type="SAM" id="MobiDB-lite"/>
    </source>
</evidence>
<feature type="compositionally biased region" description="Basic and acidic residues" evidence="1">
    <location>
        <begin position="28"/>
        <end position="49"/>
    </location>
</feature>
<sequence>MVRKLAQESESIRREMQELRDIMRRGFHELARNEAEKSGPDGTDREKPGNQRTIDQIPPVEKLKGTTGGAGLGKWRRSRRDSECAATARFERREGTNMTPRAR</sequence>
<dbReference type="EMBL" id="OZ034821">
    <property type="protein sequence ID" value="CAL1408365.1"/>
    <property type="molecule type" value="Genomic_DNA"/>
</dbReference>
<dbReference type="Proteomes" id="UP001497516">
    <property type="component" value="Chromosome 8"/>
</dbReference>